<dbReference type="PANTHER" id="PTHR23180">
    <property type="entry name" value="CENTAURIN/ARF"/>
    <property type="match status" value="1"/>
</dbReference>
<sequence>MARRELAYAPESPAFGLEVEQHRVELRQADEHLGSVIACAGELIAAMQGVGSASRNLALVLEKTPSIFEATPVVGALASVLHELSSAEDVLAESLELSLWKPLVAFRAEVGRFEETRRASERADAESCAAVEGLLHGAWKRKDHVPIVAQVDERARMAAEKRRAAESRRFDLCRFVSSVQRRKGLALAEVCVAALCSLRAFYAQASHAINDAANSAHSHQKEIAAACDREKEPWDLRMLRLQSILNADFEARRRWVVPEDSEDLHELLDAAEEAHGVYSIDEPLRELYDDSGRRRRNQKEEGYLFVQPIRSTTNKWTRRWFAIDDDILKARKAPSWGFLRGVLQREPSEGGPGASPADPPSPTDDEVASLLLSTVKECDDRCAFEIHSARGSPLRLQAPGKDARDWWIRALKRAIERQLGEGATALTAIERDNATCADCGAPKPDWVVLNLGILVCVRCSGVHRSLGTHVSKVRSLRLDRLTPLELSVVARVGNKAANRMFEFFFDVGPPPFRR</sequence>
<dbReference type="InterPro" id="IPR038508">
    <property type="entry name" value="ArfGAP_dom_sf"/>
</dbReference>
<accession>A0AAD7XLJ6</accession>
<dbReference type="InterPro" id="IPR011993">
    <property type="entry name" value="PH-like_dom_sf"/>
</dbReference>
<dbReference type="InterPro" id="IPR045258">
    <property type="entry name" value="ACAP1/2/3-like"/>
</dbReference>
<organism evidence="8 9">
    <name type="scientific">Chrysophaeum taylorii</name>
    <dbReference type="NCBI Taxonomy" id="2483200"/>
    <lineage>
        <taxon>Eukaryota</taxon>
        <taxon>Sar</taxon>
        <taxon>Stramenopiles</taxon>
        <taxon>Ochrophyta</taxon>
        <taxon>Pelagophyceae</taxon>
        <taxon>Pelagomonadales</taxon>
        <taxon>Pelagomonadaceae</taxon>
        <taxon>Chrysophaeum</taxon>
    </lineage>
</organism>
<dbReference type="PANTHER" id="PTHR23180:SF160">
    <property type="entry name" value="ADP-RIBOSYLATION FACTOR GTPASE-ACTIVATING PROTEIN EFFECTOR PROTEIN 1"/>
    <property type="match status" value="1"/>
</dbReference>
<dbReference type="InterPro" id="IPR001164">
    <property type="entry name" value="ArfGAP_dom"/>
</dbReference>
<dbReference type="Pfam" id="PF16746">
    <property type="entry name" value="BAR_3"/>
    <property type="match status" value="1"/>
</dbReference>
<reference evidence="8" key="1">
    <citation type="submission" date="2023-01" db="EMBL/GenBank/DDBJ databases">
        <title>Metagenome sequencing of chrysophaentin producing Chrysophaeum taylorii.</title>
        <authorList>
            <person name="Davison J."/>
            <person name="Bewley C."/>
        </authorList>
    </citation>
    <scope>NUCLEOTIDE SEQUENCE</scope>
    <source>
        <strain evidence="8">NIES-1699</strain>
    </source>
</reference>
<dbReference type="InterPro" id="IPR001849">
    <property type="entry name" value="PH_domain"/>
</dbReference>
<dbReference type="InterPro" id="IPR004148">
    <property type="entry name" value="BAR_dom"/>
</dbReference>
<dbReference type="SMART" id="SM00233">
    <property type="entry name" value="PH"/>
    <property type="match status" value="1"/>
</dbReference>
<evidence type="ECO:0000259" key="7">
    <source>
        <dbReference type="PROSITE" id="PS50115"/>
    </source>
</evidence>
<evidence type="ECO:0000313" key="9">
    <source>
        <dbReference type="Proteomes" id="UP001230188"/>
    </source>
</evidence>
<keyword evidence="2 4" id="KW-0863">Zinc-finger</keyword>
<comment type="caution">
    <text evidence="8">The sequence shown here is derived from an EMBL/GenBank/DDBJ whole genome shotgun (WGS) entry which is preliminary data.</text>
</comment>
<feature type="domain" description="Arf-GAP" evidence="7">
    <location>
        <begin position="420"/>
        <end position="502"/>
    </location>
</feature>
<dbReference type="Proteomes" id="UP001230188">
    <property type="component" value="Unassembled WGS sequence"/>
</dbReference>
<dbReference type="SUPFAM" id="SSF103657">
    <property type="entry name" value="BAR/IMD domain-like"/>
    <property type="match status" value="1"/>
</dbReference>
<dbReference type="Gene3D" id="1.20.1270.60">
    <property type="entry name" value="Arfaptin homology (AH) domain/BAR domain"/>
    <property type="match status" value="1"/>
</dbReference>
<dbReference type="PRINTS" id="PR00405">
    <property type="entry name" value="REVINTRACTNG"/>
</dbReference>
<dbReference type="CDD" id="cd08204">
    <property type="entry name" value="ArfGap"/>
    <property type="match status" value="1"/>
</dbReference>
<dbReference type="EMBL" id="JAQMWT010000373">
    <property type="protein sequence ID" value="KAJ8602650.1"/>
    <property type="molecule type" value="Genomic_DNA"/>
</dbReference>
<dbReference type="PROSITE" id="PS50003">
    <property type="entry name" value="PH_DOMAIN"/>
    <property type="match status" value="1"/>
</dbReference>
<dbReference type="PROSITE" id="PS50115">
    <property type="entry name" value="ARFGAP"/>
    <property type="match status" value="1"/>
</dbReference>
<dbReference type="Gene3D" id="1.10.220.150">
    <property type="entry name" value="Arf GTPase activating protein"/>
    <property type="match status" value="1"/>
</dbReference>
<dbReference type="GO" id="GO:0005096">
    <property type="term" value="F:GTPase activator activity"/>
    <property type="evidence" value="ECO:0007669"/>
    <property type="project" value="InterPro"/>
</dbReference>
<feature type="domain" description="PH" evidence="6">
    <location>
        <begin position="297"/>
        <end position="416"/>
    </location>
</feature>
<dbReference type="InterPro" id="IPR037278">
    <property type="entry name" value="ARFGAP/RecO"/>
</dbReference>
<evidence type="ECO:0000256" key="5">
    <source>
        <dbReference type="SAM" id="MobiDB-lite"/>
    </source>
</evidence>
<name>A0AAD7XLJ6_9STRA</name>
<evidence type="ECO:0000313" key="8">
    <source>
        <dbReference type="EMBL" id="KAJ8602650.1"/>
    </source>
</evidence>
<dbReference type="AlphaFoldDB" id="A0AAD7XLJ6"/>
<protein>
    <submittedName>
        <fullName evidence="8">Uncharacterized protein</fullName>
    </submittedName>
</protein>
<evidence type="ECO:0000256" key="1">
    <source>
        <dbReference type="ARBA" id="ARBA00022723"/>
    </source>
</evidence>
<keyword evidence="9" id="KW-1185">Reference proteome</keyword>
<dbReference type="SUPFAM" id="SSF57863">
    <property type="entry name" value="ArfGap/RecO-like zinc finger"/>
    <property type="match status" value="1"/>
</dbReference>
<gene>
    <name evidence="8" type="ORF">CTAYLR_004087</name>
</gene>
<feature type="region of interest" description="Disordered" evidence="5">
    <location>
        <begin position="343"/>
        <end position="366"/>
    </location>
</feature>
<evidence type="ECO:0000256" key="3">
    <source>
        <dbReference type="ARBA" id="ARBA00022833"/>
    </source>
</evidence>
<evidence type="ECO:0000259" key="6">
    <source>
        <dbReference type="PROSITE" id="PS50003"/>
    </source>
</evidence>
<dbReference type="GO" id="GO:0005737">
    <property type="term" value="C:cytoplasm"/>
    <property type="evidence" value="ECO:0007669"/>
    <property type="project" value="InterPro"/>
</dbReference>
<dbReference type="Gene3D" id="2.30.29.30">
    <property type="entry name" value="Pleckstrin-homology domain (PH domain)/Phosphotyrosine-binding domain (PTB)"/>
    <property type="match status" value="1"/>
</dbReference>
<keyword evidence="1" id="KW-0479">Metal-binding</keyword>
<evidence type="ECO:0000256" key="4">
    <source>
        <dbReference type="PROSITE-ProRule" id="PRU00288"/>
    </source>
</evidence>
<evidence type="ECO:0000256" key="2">
    <source>
        <dbReference type="ARBA" id="ARBA00022771"/>
    </source>
</evidence>
<keyword evidence="3" id="KW-0862">Zinc</keyword>
<dbReference type="SUPFAM" id="SSF50729">
    <property type="entry name" value="PH domain-like"/>
    <property type="match status" value="1"/>
</dbReference>
<dbReference type="InterPro" id="IPR027267">
    <property type="entry name" value="AH/BAR_dom_sf"/>
</dbReference>
<proteinExistence type="predicted"/>
<dbReference type="SMART" id="SM00105">
    <property type="entry name" value="ArfGap"/>
    <property type="match status" value="1"/>
</dbReference>
<dbReference type="Pfam" id="PF01412">
    <property type="entry name" value="ArfGap"/>
    <property type="match status" value="1"/>
</dbReference>
<dbReference type="GO" id="GO:0008270">
    <property type="term" value="F:zinc ion binding"/>
    <property type="evidence" value="ECO:0007669"/>
    <property type="project" value="UniProtKB-KW"/>
</dbReference>